<comment type="caution">
    <text evidence="2">The sequence shown here is derived from an EMBL/GenBank/DDBJ whole genome shotgun (WGS) entry which is preliminary data.</text>
</comment>
<reference evidence="2 3" key="1">
    <citation type="submission" date="2019-10" db="EMBL/GenBank/DDBJ databases">
        <authorList>
            <person name="Palmer J.M."/>
        </authorList>
    </citation>
    <scope>NUCLEOTIDE SEQUENCE [LARGE SCALE GENOMIC DNA]</scope>
    <source>
        <strain evidence="2 3">TWF506</strain>
    </source>
</reference>
<dbReference type="Pfam" id="PF12770">
    <property type="entry name" value="CHAT"/>
    <property type="match status" value="1"/>
</dbReference>
<gene>
    <name evidence="2" type="ORF">TWF506_008748</name>
</gene>
<dbReference type="Proteomes" id="UP001307849">
    <property type="component" value="Unassembled WGS sequence"/>
</dbReference>
<dbReference type="EMBL" id="JAVHJM010000005">
    <property type="protein sequence ID" value="KAK6514352.1"/>
    <property type="molecule type" value="Genomic_DNA"/>
</dbReference>
<dbReference type="InterPro" id="IPR024983">
    <property type="entry name" value="CHAT_dom"/>
</dbReference>
<protein>
    <recommendedName>
        <fullName evidence="1">CHAT domain-containing protein</fullName>
    </recommendedName>
</protein>
<feature type="domain" description="CHAT" evidence="1">
    <location>
        <begin position="668"/>
        <end position="978"/>
    </location>
</feature>
<organism evidence="2 3">
    <name type="scientific">Arthrobotrys conoides</name>
    <dbReference type="NCBI Taxonomy" id="74498"/>
    <lineage>
        <taxon>Eukaryota</taxon>
        <taxon>Fungi</taxon>
        <taxon>Dikarya</taxon>
        <taxon>Ascomycota</taxon>
        <taxon>Pezizomycotina</taxon>
        <taxon>Orbiliomycetes</taxon>
        <taxon>Orbiliales</taxon>
        <taxon>Orbiliaceae</taxon>
        <taxon>Arthrobotrys</taxon>
    </lineage>
</organism>
<accession>A0AAN8RUA1</accession>
<dbReference type="Gene3D" id="1.25.40.10">
    <property type="entry name" value="Tetratricopeptide repeat domain"/>
    <property type="match status" value="1"/>
</dbReference>
<dbReference type="AlphaFoldDB" id="A0AAN8RUA1"/>
<name>A0AAN8RUA1_9PEZI</name>
<keyword evidence="3" id="KW-1185">Reference proteome</keyword>
<evidence type="ECO:0000313" key="3">
    <source>
        <dbReference type="Proteomes" id="UP001307849"/>
    </source>
</evidence>
<evidence type="ECO:0000313" key="2">
    <source>
        <dbReference type="EMBL" id="KAK6514352.1"/>
    </source>
</evidence>
<dbReference type="InterPro" id="IPR011990">
    <property type="entry name" value="TPR-like_helical_dom_sf"/>
</dbReference>
<evidence type="ECO:0000259" key="1">
    <source>
        <dbReference type="Pfam" id="PF12770"/>
    </source>
</evidence>
<sequence length="978" mass="110843">MEDEQYSESRSVQEQRKLEHAEMFYEMYNLRGNRAALHRAISCMVDVVRSQHQVDVSYPTLPNHLNRLSTFYVRLFEDGGDKKYIEWAIATLEKAISTALRLSTSGSNLGRQVISEYIHSLAIYYNLRFHRLGEQEDIEMAIRLAEKILDTSRSSSNSNNLQLAHFQNNLSHLYITRFKSLGSQRDLEKSVRAAEQAVSSIANTSLEGTQVEVAYLNNLSSCYLLRYTRSLDPEDLEKASLTMQRLVAVKGPGYDGIHRCVELIHHINLSTLYQHNPDLGLSRLRYQNGWTDVDFEEFFQAAEKIIANTSKIGASRCRYLEVLVIAYIGKIESIKSHPRYPTTGNQDVPQILEKAIEAAEKAVSSTPTDSPDRPFRLSLLSLCYRLRHKSGVLGSRDRQYLGLNLKLAVYCSKEAFAMSKVSPQMRISKGIELYDLYLYCRQYHQAADTAAEVTMLLPRISPRYIHRRDHEHLLSQLRTKNISSTACSLLLQTDRSATKAFKVLEVGRGVIAGLVIKSQTDVSFLKEVNPELYEHYEGLRYRLSNISTGDNQSLLEVSGQQSNQHRLFSTERELEKTEDRIRKIPGFATFQLPLSTEQLKSLAADGPIVAFNVTNLRSDALIVTKTGFTALALKNLIFSEAERRIRNIPQISSRHPARLADNNDEMKDLLKWLWISAVKPVLEHLGYLTPHAHSSPVSSLPRVWWITSGIMGLTPLHAAGIYENTSGENAMDFVISSYISTARALDFAKAELQRQHTEPMSSRQEALLVTASDEYLDFKTEIRETRRLLRRHCNVTTLQDPSREDTLNQLRRSSIIHFACHGISVGFREKNALGLQKSPSDSYLLLKGSKNDLDNELNQKITIEDLVKVKNPRARLAYLSACSTARISNDDLISETIHIANAFQLAGYPHVIGTIWEAEDESATIIAKRFYKNLLNDDSGSEDFDVALALHQAVKKLMEDPEWKEDFIAWAPFVHIGA</sequence>
<proteinExistence type="predicted"/>